<dbReference type="Gene3D" id="3.30.40.10">
    <property type="entry name" value="Zinc/RING finger domain, C3HC4 (zinc finger)"/>
    <property type="match status" value="1"/>
</dbReference>
<organism evidence="3 4">
    <name type="scientific">Cercophora samala</name>
    <dbReference type="NCBI Taxonomy" id="330535"/>
    <lineage>
        <taxon>Eukaryota</taxon>
        <taxon>Fungi</taxon>
        <taxon>Dikarya</taxon>
        <taxon>Ascomycota</taxon>
        <taxon>Pezizomycotina</taxon>
        <taxon>Sordariomycetes</taxon>
        <taxon>Sordariomycetidae</taxon>
        <taxon>Sordariales</taxon>
        <taxon>Lasiosphaeriaceae</taxon>
        <taxon>Cercophora</taxon>
    </lineage>
</organism>
<feature type="compositionally biased region" description="Low complexity" evidence="1">
    <location>
        <begin position="137"/>
        <end position="158"/>
    </location>
</feature>
<dbReference type="Pfam" id="PF13639">
    <property type="entry name" value="zf-RING_2"/>
    <property type="match status" value="1"/>
</dbReference>
<evidence type="ECO:0000313" key="3">
    <source>
        <dbReference type="EMBL" id="KAK0674401.1"/>
    </source>
</evidence>
<feature type="domain" description="RING-type" evidence="2">
    <location>
        <begin position="393"/>
        <end position="427"/>
    </location>
</feature>
<dbReference type="Proteomes" id="UP001174997">
    <property type="component" value="Unassembled WGS sequence"/>
</dbReference>
<accession>A0AA39ZNI3</accession>
<dbReference type="AlphaFoldDB" id="A0AA39ZNI3"/>
<evidence type="ECO:0000256" key="1">
    <source>
        <dbReference type="SAM" id="MobiDB-lite"/>
    </source>
</evidence>
<dbReference type="EMBL" id="JAULSY010000001">
    <property type="protein sequence ID" value="KAK0674401.1"/>
    <property type="molecule type" value="Genomic_DNA"/>
</dbReference>
<comment type="caution">
    <text evidence="3">The sequence shown here is derived from an EMBL/GenBank/DDBJ whole genome shotgun (WGS) entry which is preliminary data.</text>
</comment>
<reference evidence="3" key="1">
    <citation type="submission" date="2023-06" db="EMBL/GenBank/DDBJ databases">
        <title>Genome-scale phylogeny and comparative genomics of the fungal order Sordariales.</title>
        <authorList>
            <consortium name="Lawrence Berkeley National Laboratory"/>
            <person name="Hensen N."/>
            <person name="Bonometti L."/>
            <person name="Westerberg I."/>
            <person name="Brannstrom I.O."/>
            <person name="Guillou S."/>
            <person name="Cros-Aarteil S."/>
            <person name="Calhoun S."/>
            <person name="Haridas S."/>
            <person name="Kuo A."/>
            <person name="Mondo S."/>
            <person name="Pangilinan J."/>
            <person name="Riley R."/>
            <person name="Labutti K."/>
            <person name="Andreopoulos B."/>
            <person name="Lipzen A."/>
            <person name="Chen C."/>
            <person name="Yanf M."/>
            <person name="Daum C."/>
            <person name="Ng V."/>
            <person name="Clum A."/>
            <person name="Steindorff A."/>
            <person name="Ohm R."/>
            <person name="Martin F."/>
            <person name="Silar P."/>
            <person name="Natvig D."/>
            <person name="Lalanne C."/>
            <person name="Gautier V."/>
            <person name="Ament-Velasquez S.L."/>
            <person name="Kruys A."/>
            <person name="Hutchinson M.I."/>
            <person name="Powell A.J."/>
            <person name="Barry K."/>
            <person name="Miller A.N."/>
            <person name="Grigoriev I.V."/>
            <person name="Debuchy R."/>
            <person name="Gladieux P."/>
            <person name="Thoren M.H."/>
            <person name="Johannesson H."/>
        </authorList>
    </citation>
    <scope>NUCLEOTIDE SEQUENCE</scope>
    <source>
        <strain evidence="3">CBS 307.81</strain>
    </source>
</reference>
<proteinExistence type="predicted"/>
<dbReference type="InterPro" id="IPR013083">
    <property type="entry name" value="Znf_RING/FYVE/PHD"/>
</dbReference>
<dbReference type="InterPro" id="IPR001841">
    <property type="entry name" value="Znf_RING"/>
</dbReference>
<evidence type="ECO:0000313" key="4">
    <source>
        <dbReference type="Proteomes" id="UP001174997"/>
    </source>
</evidence>
<name>A0AA39ZNI3_9PEZI</name>
<protein>
    <recommendedName>
        <fullName evidence="2">RING-type domain-containing protein</fullName>
    </recommendedName>
</protein>
<gene>
    <name evidence="3" type="ORF">QBC41DRAFT_297491</name>
</gene>
<keyword evidence="4" id="KW-1185">Reference proteome</keyword>
<dbReference type="SUPFAM" id="SSF57850">
    <property type="entry name" value="RING/U-box"/>
    <property type="match status" value="1"/>
</dbReference>
<evidence type="ECO:0000259" key="2">
    <source>
        <dbReference type="Pfam" id="PF13639"/>
    </source>
</evidence>
<sequence>MAQSTDITSSSATTTTLNHRLKTELRGVVHLASTIAKNTTDLSSPEIKLLICLSGRIKSKILSLPRSFSTTTTTTTTTDPAVLATIDTVCANRTIVETINLLPFENDGYDNSLARHMLDLLHDNAPLPLSGGDHNKNNNTTNNNTNDDNNNNNNNNNKKPPPLNRQLHHLSILQNSLWYCQKFFTIESLGMGTKRWGAEEQVRIREALAGQKRSIERLFLLVVVEVLRQCGEAKGGEPKPLDMRAVFDEFSNLEEGGAKKFVRVVERFWRLTVLGGCEVTRAGRDERLALGLPLGEKEKEEEGGEEGVCNNCVNDAGGEEEAKHNHGFFVRGVVEKIWGGFKMGARCRCNVLWIYAQVFSVHDGLVGEGFVKMPRGEGEVKQEGKEEQEETESCPICIEDLFKQRFSPVLELPCRHQFHLKCELQWLAGYE</sequence>
<feature type="region of interest" description="Disordered" evidence="1">
    <location>
        <begin position="128"/>
        <end position="164"/>
    </location>
</feature>